<proteinExistence type="predicted"/>
<dbReference type="InterPro" id="IPR005149">
    <property type="entry name" value="Tscrpt_reg_PadR_N"/>
</dbReference>
<dbReference type="SUPFAM" id="SSF46785">
    <property type="entry name" value="Winged helix' DNA-binding domain"/>
    <property type="match status" value="1"/>
</dbReference>
<dbReference type="InterPro" id="IPR052509">
    <property type="entry name" value="Metal_resp_DNA-bind_regulator"/>
</dbReference>
<keyword evidence="3" id="KW-1185">Reference proteome</keyword>
<dbReference type="Pfam" id="PF03551">
    <property type="entry name" value="PadR"/>
    <property type="match status" value="1"/>
</dbReference>
<protein>
    <submittedName>
        <fullName evidence="2">PadR family transcriptional regulator</fullName>
    </submittedName>
</protein>
<feature type="domain" description="Transcription regulator PadR N-terminal" evidence="1">
    <location>
        <begin position="19"/>
        <end position="90"/>
    </location>
</feature>
<dbReference type="Gene3D" id="1.10.10.10">
    <property type="entry name" value="Winged helix-like DNA-binding domain superfamily/Winged helix DNA-binding domain"/>
    <property type="match status" value="1"/>
</dbReference>
<dbReference type="AlphaFoldDB" id="A0A8A4ZEE9"/>
<dbReference type="PANTHER" id="PTHR33169:SF14">
    <property type="entry name" value="TRANSCRIPTIONAL REGULATOR RV3488"/>
    <property type="match status" value="1"/>
</dbReference>
<dbReference type="InterPro" id="IPR036388">
    <property type="entry name" value="WH-like_DNA-bd_sf"/>
</dbReference>
<evidence type="ECO:0000313" key="2">
    <source>
        <dbReference type="EMBL" id="QTE29283.1"/>
    </source>
</evidence>
<evidence type="ECO:0000313" key="3">
    <source>
        <dbReference type="Proteomes" id="UP000663937"/>
    </source>
</evidence>
<reference evidence="2" key="1">
    <citation type="submission" date="2021-03" db="EMBL/GenBank/DDBJ databases">
        <title>Pengzhenrongella sicca gen. nov., sp. nov., a new member of suborder Micrococcineae isolated from High-Arctic tundra soil.</title>
        <authorList>
            <person name="Peng F."/>
        </authorList>
    </citation>
    <scope>NUCLEOTIDE SEQUENCE</scope>
    <source>
        <strain evidence="2">LRZ-2</strain>
    </source>
</reference>
<evidence type="ECO:0000259" key="1">
    <source>
        <dbReference type="Pfam" id="PF03551"/>
    </source>
</evidence>
<organism evidence="2 3">
    <name type="scientific">Pengzhenrongella sicca</name>
    <dbReference type="NCBI Taxonomy" id="2819238"/>
    <lineage>
        <taxon>Bacteria</taxon>
        <taxon>Bacillati</taxon>
        <taxon>Actinomycetota</taxon>
        <taxon>Actinomycetes</taxon>
        <taxon>Micrococcales</taxon>
        <taxon>Pengzhenrongella</taxon>
    </lineage>
</organism>
<dbReference type="RefSeq" id="WP_227423554.1">
    <property type="nucleotide sequence ID" value="NZ_CP071868.1"/>
</dbReference>
<dbReference type="InterPro" id="IPR036390">
    <property type="entry name" value="WH_DNA-bd_sf"/>
</dbReference>
<dbReference type="EMBL" id="CP071868">
    <property type="protein sequence ID" value="QTE29283.1"/>
    <property type="molecule type" value="Genomic_DNA"/>
</dbReference>
<dbReference type="Proteomes" id="UP000663937">
    <property type="component" value="Chromosome"/>
</dbReference>
<name>A0A8A4ZEE9_9MICO</name>
<dbReference type="PANTHER" id="PTHR33169">
    <property type="entry name" value="PADR-FAMILY TRANSCRIPTIONAL REGULATOR"/>
    <property type="match status" value="1"/>
</dbReference>
<sequence>MRAPARDPQLLKGVLPMLVIALLTERESYGYELVTRLEADGLADIAAGTVYPVLARLERDGHVASRLVASSAGPARKYYLPTELGAAELAQTVAAWRALTATVAATLGRAVPASFGAASPTPSHPEELA</sequence>
<accession>A0A8A4ZEE9</accession>
<gene>
    <name evidence="2" type="ORF">J4E96_18730</name>
</gene>
<dbReference type="KEGG" id="psic:J4E96_18730"/>